<dbReference type="Pfam" id="PF01569">
    <property type="entry name" value="PAP2"/>
    <property type="match status" value="1"/>
</dbReference>
<dbReference type="SMART" id="SM00014">
    <property type="entry name" value="acidPPc"/>
    <property type="match status" value="1"/>
</dbReference>
<evidence type="ECO:0000256" key="2">
    <source>
        <dbReference type="SAM" id="SignalP"/>
    </source>
</evidence>
<keyword evidence="1" id="KW-1133">Transmembrane helix</keyword>
<feature type="chain" id="PRO_5039497684" evidence="2">
    <location>
        <begin position="31"/>
        <end position="214"/>
    </location>
</feature>
<evidence type="ECO:0000259" key="3">
    <source>
        <dbReference type="SMART" id="SM00014"/>
    </source>
</evidence>
<keyword evidence="1" id="KW-0812">Transmembrane</keyword>
<sequence>MSRAHRRRWADAATLLVAAGLAGLCARAVAPGTVGDLERRVFAVVNGWPDDVEQPLWVFQTLGVLGMPLVVAVVALALRRWRLALALALLVPLKLLVEHAVLKELVHRERPGTTIPDAILRDVPSAGPAFPSGHAVIAFGIVVLLAPYLRRRWLVVVVALAVLNSVARVYLGGHAPLDMIGGAAAGAAVGALLNLAVGVPAGAPDGSVRAHPVR</sequence>
<protein>
    <submittedName>
        <fullName evidence="4">Undecaprenyl-diphosphatase</fullName>
    </submittedName>
</protein>
<dbReference type="PANTHER" id="PTHR14969:SF13">
    <property type="entry name" value="AT30094P"/>
    <property type="match status" value="1"/>
</dbReference>
<dbReference type="OrthoDB" id="5194942at2"/>
<keyword evidence="1" id="KW-0472">Membrane</keyword>
<feature type="transmembrane region" description="Helical" evidence="1">
    <location>
        <begin position="179"/>
        <end position="199"/>
    </location>
</feature>
<feature type="transmembrane region" description="Helical" evidence="1">
    <location>
        <begin position="57"/>
        <end position="78"/>
    </location>
</feature>
<reference evidence="5" key="1">
    <citation type="submission" date="2017-08" db="EMBL/GenBank/DDBJ databases">
        <authorList>
            <person name="Varghese N."/>
            <person name="Submissions S."/>
        </authorList>
    </citation>
    <scope>NUCLEOTIDE SEQUENCE [LARGE SCALE GENOMIC DNA]</scope>
    <source>
        <strain evidence="5">DSM 4725</strain>
    </source>
</reference>
<dbReference type="InterPro" id="IPR000326">
    <property type="entry name" value="PAP2/HPO"/>
</dbReference>
<evidence type="ECO:0000313" key="5">
    <source>
        <dbReference type="Proteomes" id="UP000219435"/>
    </source>
</evidence>
<dbReference type="PANTHER" id="PTHR14969">
    <property type="entry name" value="SPHINGOSINE-1-PHOSPHATE PHOSPHOHYDROLASE"/>
    <property type="match status" value="1"/>
</dbReference>
<dbReference type="AlphaFoldDB" id="A0A285V6A0"/>
<dbReference type="Proteomes" id="UP000219435">
    <property type="component" value="Unassembled WGS sequence"/>
</dbReference>
<feature type="transmembrane region" description="Helical" evidence="1">
    <location>
        <begin position="153"/>
        <end position="173"/>
    </location>
</feature>
<proteinExistence type="predicted"/>
<feature type="transmembrane region" description="Helical" evidence="1">
    <location>
        <begin position="129"/>
        <end position="146"/>
    </location>
</feature>
<dbReference type="SUPFAM" id="SSF48317">
    <property type="entry name" value="Acid phosphatase/Vanadium-dependent haloperoxidase"/>
    <property type="match status" value="1"/>
</dbReference>
<feature type="transmembrane region" description="Helical" evidence="1">
    <location>
        <begin position="83"/>
        <end position="102"/>
    </location>
</feature>
<evidence type="ECO:0000313" key="4">
    <source>
        <dbReference type="EMBL" id="SOC49590.1"/>
    </source>
</evidence>
<dbReference type="InterPro" id="IPR036938">
    <property type="entry name" value="PAP2/HPO_sf"/>
</dbReference>
<feature type="signal peptide" evidence="2">
    <location>
        <begin position="1"/>
        <end position="30"/>
    </location>
</feature>
<dbReference type="CDD" id="cd01610">
    <property type="entry name" value="PAP2_like"/>
    <property type="match status" value="1"/>
</dbReference>
<keyword evidence="2" id="KW-0732">Signal</keyword>
<dbReference type="Gene3D" id="1.20.144.10">
    <property type="entry name" value="Phosphatidic acid phosphatase type 2/haloperoxidase"/>
    <property type="match status" value="1"/>
</dbReference>
<dbReference type="EMBL" id="OBQI01000003">
    <property type="protein sequence ID" value="SOC49590.1"/>
    <property type="molecule type" value="Genomic_DNA"/>
</dbReference>
<accession>A0A285V6A0</accession>
<name>A0A285V6A0_9ACTN</name>
<feature type="domain" description="Phosphatidic acid phosphatase type 2/haloperoxidase" evidence="3">
    <location>
        <begin position="83"/>
        <end position="194"/>
    </location>
</feature>
<organism evidence="4 5">
    <name type="scientific">Blastococcus aggregatus</name>
    <dbReference type="NCBI Taxonomy" id="38502"/>
    <lineage>
        <taxon>Bacteria</taxon>
        <taxon>Bacillati</taxon>
        <taxon>Actinomycetota</taxon>
        <taxon>Actinomycetes</taxon>
        <taxon>Geodermatophilales</taxon>
        <taxon>Geodermatophilaceae</taxon>
        <taxon>Blastococcus</taxon>
    </lineage>
</organism>
<dbReference type="RefSeq" id="WP_097195142.1">
    <property type="nucleotide sequence ID" value="NZ_OBQI01000003.1"/>
</dbReference>
<gene>
    <name evidence="4" type="ORF">SAMN05660748_2318</name>
</gene>
<keyword evidence="5" id="KW-1185">Reference proteome</keyword>
<evidence type="ECO:0000256" key="1">
    <source>
        <dbReference type="SAM" id="Phobius"/>
    </source>
</evidence>